<dbReference type="Proteomes" id="UP001311915">
    <property type="component" value="Unassembled WGS sequence"/>
</dbReference>
<organism evidence="3 4">
    <name type="scientific">Solanum pinnatisectum</name>
    <name type="common">tansyleaf nightshade</name>
    <dbReference type="NCBI Taxonomy" id="50273"/>
    <lineage>
        <taxon>Eukaryota</taxon>
        <taxon>Viridiplantae</taxon>
        <taxon>Streptophyta</taxon>
        <taxon>Embryophyta</taxon>
        <taxon>Tracheophyta</taxon>
        <taxon>Spermatophyta</taxon>
        <taxon>Magnoliopsida</taxon>
        <taxon>eudicotyledons</taxon>
        <taxon>Gunneridae</taxon>
        <taxon>Pentapetalae</taxon>
        <taxon>asterids</taxon>
        <taxon>lamiids</taxon>
        <taxon>Solanales</taxon>
        <taxon>Solanaceae</taxon>
        <taxon>Solanoideae</taxon>
        <taxon>Solaneae</taxon>
        <taxon>Solanum</taxon>
    </lineage>
</organism>
<reference evidence="3 4" key="1">
    <citation type="submission" date="2023-10" db="EMBL/GenBank/DDBJ databases">
        <title>Genome-Wide Identification Analysis in wild type Solanum Pinnatisectum Reveals Some Genes Defensing Phytophthora Infestans.</title>
        <authorList>
            <person name="Sun C."/>
        </authorList>
    </citation>
    <scope>NUCLEOTIDE SEQUENCE [LARGE SCALE GENOMIC DNA]</scope>
    <source>
        <strain evidence="3">LQN</strain>
        <tissue evidence="3">Leaf</tissue>
    </source>
</reference>
<gene>
    <name evidence="3" type="ORF">R3W88_028835</name>
</gene>
<feature type="coiled-coil region" evidence="1">
    <location>
        <begin position="43"/>
        <end position="77"/>
    </location>
</feature>
<evidence type="ECO:0000256" key="2">
    <source>
        <dbReference type="SAM" id="MobiDB-lite"/>
    </source>
</evidence>
<accession>A0AAV9K5C8</accession>
<comment type="caution">
    <text evidence="3">The sequence shown here is derived from an EMBL/GenBank/DDBJ whole genome shotgun (WGS) entry which is preliminary data.</text>
</comment>
<evidence type="ECO:0000313" key="3">
    <source>
        <dbReference type="EMBL" id="KAK4707910.1"/>
    </source>
</evidence>
<evidence type="ECO:0000313" key="4">
    <source>
        <dbReference type="Proteomes" id="UP001311915"/>
    </source>
</evidence>
<protein>
    <submittedName>
        <fullName evidence="3">Uncharacterized protein</fullName>
    </submittedName>
</protein>
<evidence type="ECO:0000256" key="1">
    <source>
        <dbReference type="SAM" id="Coils"/>
    </source>
</evidence>
<sequence>MSDQISRVLSFSTKNKISLPNPKTLLCLLRKGEIAAKMKKGKNIKMELTEEDLKRKLNRLKQEIQETREREMEVEITTAIARVINAALDQELAAKMARFAIMNEETAAIREEHDVFNKDITNRHQKIHEKCSFFDKKANSGPEDTHPGATEEDTGEEIVYKPPFQGRWEEEHKNTTLKAHKFAPRE</sequence>
<feature type="region of interest" description="Disordered" evidence="2">
    <location>
        <begin position="135"/>
        <end position="186"/>
    </location>
</feature>
<feature type="compositionally biased region" description="Basic and acidic residues" evidence="2">
    <location>
        <begin position="135"/>
        <end position="146"/>
    </location>
</feature>
<name>A0AAV9K5C8_9SOLN</name>
<keyword evidence="1" id="KW-0175">Coiled coil</keyword>
<dbReference type="AlphaFoldDB" id="A0AAV9K5C8"/>
<dbReference type="EMBL" id="JAWPEI010000012">
    <property type="protein sequence ID" value="KAK4707910.1"/>
    <property type="molecule type" value="Genomic_DNA"/>
</dbReference>
<keyword evidence="4" id="KW-1185">Reference proteome</keyword>
<proteinExistence type="predicted"/>